<dbReference type="RefSeq" id="WP_131551157.1">
    <property type="nucleotide sequence ID" value="NZ_SJSK01000001.1"/>
</dbReference>
<feature type="transmembrane region" description="Helical" evidence="1">
    <location>
        <begin position="195"/>
        <end position="223"/>
    </location>
</feature>
<feature type="transmembrane region" description="Helical" evidence="1">
    <location>
        <begin position="235"/>
        <end position="256"/>
    </location>
</feature>
<keyword evidence="1" id="KW-1133">Transmembrane helix</keyword>
<accession>A0A4R0N0N1</accession>
<keyword evidence="1" id="KW-0472">Membrane</keyword>
<feature type="transmembrane region" description="Helical" evidence="1">
    <location>
        <begin position="262"/>
        <end position="286"/>
    </location>
</feature>
<dbReference type="Pfam" id="PF14093">
    <property type="entry name" value="DUF4271"/>
    <property type="match status" value="1"/>
</dbReference>
<sequence length="320" mass="36411">MYKRIILLVFFILGGFVLLLNANQTQLESDTLQQNALYTDSLDSVVVAPIDTITPQNLRPLDSLTKAQIADSLRMGFGFEKGDFKTLIENFLLSTISNDPRQKGEVLPRGEIWVLGFVSLLLVMFAVLKNTFSKQLIAIVESFFSNRALSNLNKEDNLFNSWPFLLLFVQFGFTIGMFFYLVAQYQGLEYAKNGFQFFITVSALIIVLYVLKIVLLRLLGFIFDIQKPIGEYVSILYLSYFNTSLLFIPLVVAFALSPLKSGRLYIAIAIILIIVIFIFQFIRAGINILSNYRFPKVYLILYFCTLEICPILILIKAIGF</sequence>
<keyword evidence="3" id="KW-1185">Reference proteome</keyword>
<protein>
    <submittedName>
        <fullName evidence="2">DUF4271 domain-containing protein</fullName>
    </submittedName>
</protein>
<dbReference type="AlphaFoldDB" id="A0A4R0N0N1"/>
<keyword evidence="1" id="KW-0812">Transmembrane</keyword>
<proteinExistence type="predicted"/>
<feature type="transmembrane region" description="Helical" evidence="1">
    <location>
        <begin position="112"/>
        <end position="128"/>
    </location>
</feature>
<organism evidence="2 3">
    <name type="scientific">Pedobacter frigiditerrae</name>
    <dbReference type="NCBI Taxonomy" id="2530452"/>
    <lineage>
        <taxon>Bacteria</taxon>
        <taxon>Pseudomonadati</taxon>
        <taxon>Bacteroidota</taxon>
        <taxon>Sphingobacteriia</taxon>
        <taxon>Sphingobacteriales</taxon>
        <taxon>Sphingobacteriaceae</taxon>
        <taxon>Pedobacter</taxon>
    </lineage>
</organism>
<comment type="caution">
    <text evidence="2">The sequence shown here is derived from an EMBL/GenBank/DDBJ whole genome shotgun (WGS) entry which is preliminary data.</text>
</comment>
<evidence type="ECO:0000256" key="1">
    <source>
        <dbReference type="SAM" id="Phobius"/>
    </source>
</evidence>
<reference evidence="2 3" key="1">
    <citation type="submission" date="2019-02" db="EMBL/GenBank/DDBJ databases">
        <title>Pedobacter sp. RP-1-13 sp. nov., isolated from Arctic soil.</title>
        <authorList>
            <person name="Dahal R.H."/>
        </authorList>
    </citation>
    <scope>NUCLEOTIDE SEQUENCE [LARGE SCALE GENOMIC DNA]</scope>
    <source>
        <strain evidence="2 3">RP-1-13</strain>
    </source>
</reference>
<evidence type="ECO:0000313" key="3">
    <source>
        <dbReference type="Proteomes" id="UP000292884"/>
    </source>
</evidence>
<dbReference type="OrthoDB" id="1494583at2"/>
<dbReference type="InterPro" id="IPR025367">
    <property type="entry name" value="DUF4271"/>
</dbReference>
<feature type="transmembrane region" description="Helical" evidence="1">
    <location>
        <begin position="164"/>
        <end position="183"/>
    </location>
</feature>
<evidence type="ECO:0000313" key="2">
    <source>
        <dbReference type="EMBL" id="TCC93288.1"/>
    </source>
</evidence>
<dbReference type="EMBL" id="SJSK01000001">
    <property type="protein sequence ID" value="TCC93288.1"/>
    <property type="molecule type" value="Genomic_DNA"/>
</dbReference>
<dbReference type="Proteomes" id="UP000292884">
    <property type="component" value="Unassembled WGS sequence"/>
</dbReference>
<gene>
    <name evidence="2" type="ORF">EZ428_00515</name>
</gene>
<feature type="transmembrane region" description="Helical" evidence="1">
    <location>
        <begin position="298"/>
        <end position="318"/>
    </location>
</feature>
<name>A0A4R0N0N1_9SPHI</name>